<proteinExistence type="predicted"/>
<dbReference type="EMBL" id="JAOQIO010000123">
    <property type="protein sequence ID" value="MCU6797657.1"/>
    <property type="molecule type" value="Genomic_DNA"/>
</dbReference>
<feature type="domain" description="Tc1-like transposase DDE" evidence="1">
    <location>
        <begin position="5"/>
        <end position="54"/>
    </location>
</feature>
<sequence length="84" mass="10198">MRVPHHADEIQSFLCQHPRLRLVYLPKYSPEFIPVECLWKWLKHDVVNNVYFHKFYVIRSHVAAFMKRVNQSPLEVIDRLLVRV</sequence>
<dbReference type="Proteomes" id="UP001652445">
    <property type="component" value="Unassembled WGS sequence"/>
</dbReference>
<dbReference type="Pfam" id="PF13358">
    <property type="entry name" value="DDE_3"/>
    <property type="match status" value="1"/>
</dbReference>
<dbReference type="InterPro" id="IPR036397">
    <property type="entry name" value="RNaseH_sf"/>
</dbReference>
<protein>
    <submittedName>
        <fullName evidence="2">Transposase</fullName>
    </submittedName>
</protein>
<reference evidence="2 3" key="1">
    <citation type="submission" date="2022-09" db="EMBL/GenBank/DDBJ databases">
        <authorList>
            <person name="Han X.L."/>
            <person name="Wang Q."/>
            <person name="Lu T."/>
        </authorList>
    </citation>
    <scope>NUCLEOTIDE SEQUENCE [LARGE SCALE GENOMIC DNA]</scope>
    <source>
        <strain evidence="2 3">WQ 127069</strain>
    </source>
</reference>
<evidence type="ECO:0000313" key="2">
    <source>
        <dbReference type="EMBL" id="MCU6797657.1"/>
    </source>
</evidence>
<gene>
    <name evidence="2" type="ORF">OB236_36595</name>
</gene>
<comment type="caution">
    <text evidence="2">The sequence shown here is derived from an EMBL/GenBank/DDBJ whole genome shotgun (WGS) entry which is preliminary data.</text>
</comment>
<organism evidence="2 3">
    <name type="scientific">Paenibacillus baimaensis</name>
    <dbReference type="NCBI Taxonomy" id="2982185"/>
    <lineage>
        <taxon>Bacteria</taxon>
        <taxon>Bacillati</taxon>
        <taxon>Bacillota</taxon>
        <taxon>Bacilli</taxon>
        <taxon>Bacillales</taxon>
        <taxon>Paenibacillaceae</taxon>
        <taxon>Paenibacillus</taxon>
    </lineage>
</organism>
<accession>A0ABT2USP4</accession>
<evidence type="ECO:0000259" key="1">
    <source>
        <dbReference type="Pfam" id="PF13358"/>
    </source>
</evidence>
<keyword evidence="3" id="KW-1185">Reference proteome</keyword>
<dbReference type="InterPro" id="IPR038717">
    <property type="entry name" value="Tc1-like_DDE_dom"/>
</dbReference>
<name>A0ABT2USP4_9BACL</name>
<evidence type="ECO:0000313" key="3">
    <source>
        <dbReference type="Proteomes" id="UP001652445"/>
    </source>
</evidence>
<dbReference type="Gene3D" id="3.30.420.10">
    <property type="entry name" value="Ribonuclease H-like superfamily/Ribonuclease H"/>
    <property type="match status" value="1"/>
</dbReference>